<organism evidence="1 2">
    <name type="scientific">Streptococcus porcorum</name>
    <dbReference type="NCBI Taxonomy" id="701526"/>
    <lineage>
        <taxon>Bacteria</taxon>
        <taxon>Bacillati</taxon>
        <taxon>Bacillota</taxon>
        <taxon>Bacilli</taxon>
        <taxon>Lactobacillales</taxon>
        <taxon>Streptococcaceae</taxon>
        <taxon>Streptococcus</taxon>
    </lineage>
</organism>
<dbReference type="Gene3D" id="3.40.50.20">
    <property type="match status" value="1"/>
</dbReference>
<dbReference type="Proteomes" id="UP001549037">
    <property type="component" value="Unassembled WGS sequence"/>
</dbReference>
<dbReference type="RefSeq" id="WP_354367525.1">
    <property type="nucleotide sequence ID" value="NZ_JBEPLN010000004.1"/>
</dbReference>
<evidence type="ECO:0000313" key="2">
    <source>
        <dbReference type="Proteomes" id="UP001549037"/>
    </source>
</evidence>
<dbReference type="EMBL" id="JBEPLN010000004">
    <property type="protein sequence ID" value="MET3633724.1"/>
    <property type="molecule type" value="Genomic_DNA"/>
</dbReference>
<protein>
    <submittedName>
        <fullName evidence="1">Phosphoribosylaminoimidazole carboxylase (NCAIR synthetase)</fullName>
    </submittedName>
</protein>
<comment type="caution">
    <text evidence="1">The sequence shown here is derived from an EMBL/GenBank/DDBJ whole genome shotgun (WGS) entry which is preliminary data.</text>
</comment>
<sequence>MTTFGIIGSSQTALLLCLEMQKMGIWVNCLTRHQNSRIYQVADSRYQARDIQSIINFAMDSDKVFIVDRELQVGILKELENLTQFVQNLDLYHYLSQTDTINLKLNSISDIITKGNKIQKDLHILFLADIRSQILAISQNSYQHQELKESLVSPPISHTLYQKLETKLAHLSNLLNLHEVISIRALIFEGEEVIFQQMIQGVHQSFEPSYLAWQTNIYHLMIKQALDYPMDLHLKKEKNYYATWLDHTELSKLKKQIPYFPEFQLYAPYRATSGYLVLSEPYLSDKLQKLKKLMD</sequence>
<accession>A0ABV2JD91</accession>
<evidence type="ECO:0000313" key="1">
    <source>
        <dbReference type="EMBL" id="MET3633724.1"/>
    </source>
</evidence>
<name>A0ABV2JD91_9STRE</name>
<keyword evidence="2" id="KW-1185">Reference proteome</keyword>
<proteinExistence type="predicted"/>
<gene>
    <name evidence="1" type="ORF">ABID28_000357</name>
</gene>
<reference evidence="1 2" key="1">
    <citation type="submission" date="2024-06" db="EMBL/GenBank/DDBJ databases">
        <title>Genomic Encyclopedia of Type Strains, Phase IV (KMG-IV): sequencing the most valuable type-strain genomes for metagenomic binning, comparative biology and taxonomic classification.</title>
        <authorList>
            <person name="Goeker M."/>
        </authorList>
    </citation>
    <scope>NUCLEOTIDE SEQUENCE [LARGE SCALE GENOMIC DNA]</scope>
    <source>
        <strain evidence="1 2">DSM 28302</strain>
    </source>
</reference>